<evidence type="ECO:0000256" key="1">
    <source>
        <dbReference type="SAM" id="MobiDB-lite"/>
    </source>
</evidence>
<feature type="region of interest" description="Disordered" evidence="1">
    <location>
        <begin position="381"/>
        <end position="454"/>
    </location>
</feature>
<reference evidence="2" key="1">
    <citation type="submission" date="2015-08" db="EMBL/GenBank/DDBJ databases">
        <authorList>
            <person name="Babu N.S."/>
            <person name="Beckwith C.J."/>
            <person name="Beseler K.G."/>
            <person name="Brison A."/>
            <person name="Carone J.V."/>
            <person name="Caskin T.P."/>
            <person name="Diamond M."/>
            <person name="Durham M.E."/>
            <person name="Foxe J.M."/>
            <person name="Go M."/>
            <person name="Henderson B.A."/>
            <person name="Jones I.B."/>
            <person name="McGettigan J.A."/>
            <person name="Micheletti S.J."/>
            <person name="Nasrallah M.E."/>
            <person name="Ortiz D."/>
            <person name="Piller C.R."/>
            <person name="Privatt S.R."/>
            <person name="Schneider S.L."/>
            <person name="Sharp S."/>
            <person name="Smith T.C."/>
            <person name="Stanton J.D."/>
            <person name="Ullery H.E."/>
            <person name="Wilson R.J."/>
            <person name="Serrano M.G."/>
            <person name="Buck G."/>
            <person name="Lee V."/>
            <person name="Wang Y."/>
            <person name="Carvalho R."/>
            <person name="Voegtly L."/>
            <person name="Shi R."/>
            <person name="Duckworth R."/>
            <person name="Johnson A."/>
            <person name="Loviza R."/>
            <person name="Walstead R."/>
            <person name="Shah Z."/>
            <person name="Kiflezghi M."/>
            <person name="Wade K."/>
            <person name="Ball S.L."/>
            <person name="Bradley K.W."/>
            <person name="Asai D.J."/>
            <person name="Bowman C.A."/>
            <person name="Russell D.A."/>
            <person name="Pope W.H."/>
            <person name="Jacobs-Sera D."/>
            <person name="Hendrix R.W."/>
            <person name="Hatfull G.F."/>
        </authorList>
    </citation>
    <scope>NUCLEOTIDE SEQUENCE</scope>
</reference>
<feature type="region of interest" description="Disordered" evidence="1">
    <location>
        <begin position="1102"/>
        <end position="1125"/>
    </location>
</feature>
<name>A0A1D1ZRE3_AUXPR</name>
<feature type="compositionally biased region" description="Basic and acidic residues" evidence="1">
    <location>
        <begin position="1064"/>
        <end position="1073"/>
    </location>
</feature>
<feature type="compositionally biased region" description="Polar residues" evidence="1">
    <location>
        <begin position="80"/>
        <end position="89"/>
    </location>
</feature>
<protein>
    <recommendedName>
        <fullName evidence="3">FH2 domain-containing protein</fullName>
    </recommendedName>
</protein>
<feature type="compositionally biased region" description="Low complexity" evidence="1">
    <location>
        <begin position="313"/>
        <end position="323"/>
    </location>
</feature>
<feature type="region of interest" description="Disordered" evidence="1">
    <location>
        <begin position="119"/>
        <end position="153"/>
    </location>
</feature>
<gene>
    <name evidence="2" type="ORF">g.93363</name>
</gene>
<feature type="compositionally biased region" description="Gly residues" evidence="1">
    <location>
        <begin position="795"/>
        <end position="804"/>
    </location>
</feature>
<feature type="region of interest" description="Disordered" evidence="1">
    <location>
        <begin position="1195"/>
        <end position="1219"/>
    </location>
</feature>
<dbReference type="EMBL" id="GDKF01009173">
    <property type="protein sequence ID" value="JAT69449.1"/>
    <property type="molecule type" value="Transcribed_RNA"/>
</dbReference>
<dbReference type="Gene3D" id="1.20.58.2220">
    <property type="entry name" value="Formin, FH2 domain"/>
    <property type="match status" value="1"/>
</dbReference>
<feature type="compositionally biased region" description="Basic and acidic residues" evidence="1">
    <location>
        <begin position="404"/>
        <end position="413"/>
    </location>
</feature>
<feature type="compositionally biased region" description="Polar residues" evidence="1">
    <location>
        <begin position="53"/>
        <end position="68"/>
    </location>
</feature>
<evidence type="ECO:0000313" key="2">
    <source>
        <dbReference type="EMBL" id="JAT69449.1"/>
    </source>
</evidence>
<feature type="region of interest" description="Disordered" evidence="1">
    <location>
        <begin position="306"/>
        <end position="331"/>
    </location>
</feature>
<organism evidence="2">
    <name type="scientific">Auxenochlorella protothecoides</name>
    <name type="common">Green microalga</name>
    <name type="synonym">Chlorella protothecoides</name>
    <dbReference type="NCBI Taxonomy" id="3075"/>
    <lineage>
        <taxon>Eukaryota</taxon>
        <taxon>Viridiplantae</taxon>
        <taxon>Chlorophyta</taxon>
        <taxon>core chlorophytes</taxon>
        <taxon>Trebouxiophyceae</taxon>
        <taxon>Chlorellales</taxon>
        <taxon>Chlorellaceae</taxon>
        <taxon>Auxenochlorella</taxon>
    </lineage>
</organism>
<feature type="region of interest" description="Disordered" evidence="1">
    <location>
        <begin position="764"/>
        <end position="809"/>
    </location>
</feature>
<proteinExistence type="predicted"/>
<dbReference type="SUPFAM" id="SSF101447">
    <property type="entry name" value="Formin homology 2 domain (FH2 domain)"/>
    <property type="match status" value="1"/>
</dbReference>
<feature type="compositionally biased region" description="Basic and acidic residues" evidence="1">
    <location>
        <begin position="942"/>
        <end position="952"/>
    </location>
</feature>
<dbReference type="InterPro" id="IPR042201">
    <property type="entry name" value="FH2_Formin_sf"/>
</dbReference>
<feature type="compositionally biased region" description="Low complexity" evidence="1">
    <location>
        <begin position="126"/>
        <end position="148"/>
    </location>
</feature>
<sequence>MAPGAQDPENTSAMLNSSHGTRTYMERLKMLQQLGGTRKSGPPAIQHAPDSPSPLSETRSAPSTQAPGAQTVAPKGQAPSPRSQGPTHSTLDELAEQLESELQLCDISLNQLIRGSKMAASTRGTSSSPALRASSASTQYAAASSRTQPLPALSPRKSAAAANKKIAVAPAPTDTSLVKRLVTATGQGCQAILAPDLSRQPIPGVCWTTRTSRGGTPRSSCTLLLKHAASTDLLVRLTAAEGASVPRRVLLSTAPKPSARFEVLGEVELAAGSARHLRHVFRLAPGTIAGRCLRLDLVGHQEERTAGRGAGGVRASASGLSGAPGTKGGLPAHRITNLLVTGRSIDSPGPATGEAGIVPLQAQARASDDAPSFFSCAGLATGPTSALSQRSRDEASVVGTPRAAARDHGKEPPRTPAAASGTEGGQEDDDSVLTGSPLPRAHQAAGRGTKFGGGVAQRVLAEELEGEDRGERRMQGAAEWGDPELLEEASALSAPGTAGAPNEQQAHDACLDRAWRHFETRAADVARGASALVRAGREVQDCTGLAWIAGAARGAAGFLFRQGGAGAAEAVAALLQLRAIKSTRPGCSTLLHFLAREAASASGAEPRTLVGQLGHCREAADVDPADLQAGVQALRDLLEEEVVAALHAAEPCSRAHEEWRAFRSDASEALAELEASVAKALLAYRDACETIAGGASASAPPAPASFFPALLEFAGEADAALAECLAGASQAGSRGPGKASAASSAASLRQTVWASRGVVSSAASAARSGGASRGSRKRPASRDLSAPSASVSLEGGIGGPGDDGALGQTGSAVAALTGAASSGGPPHSALGSATLSPHVAALLAESDRLLRFSLGGRGGETEEEERDCPTGRQAIDRDVMRSQAMGSIHATQPTRRPGDGTRPIDAGPSKEPGRTASPGHGRPGRPSPDISFLAPGYSLRGSCDEAASRDSARSTPPCHTYGGIAPSGSRTPDGHLATAAPEPLPGREAGAESRGLHPPAIPGSSPSEVHPCEPQDPEDPLPEPSALNNNRSGSEDIRRDPASSQRCEIGPHTGTHSPPPTRDLAPHGGRDTWQRSSAAALAGIDMARVSALLGAARQVAQRHAGGGGSGPGACPPAGAQSGSEVTLPGQLCAESSLPEVASAGAGQGSYEARGSVEAGHAQGGRATTDDTGRALSGALLRATMLRASLAAARASCGAGDAPPPDAAAARPRREPRASHDWRSLAALPPLAPVSDLGVAAALASAGNSPSGPLVRGLRAGAFAACLPSGLAPPPCCRGGGDDAAGGDAPLRLLEPIMPAPLGLGARTGLARSLDAWPRSLLPPRAQVEGA</sequence>
<feature type="compositionally biased region" description="Polar residues" evidence="1">
    <location>
        <begin position="8"/>
        <end position="21"/>
    </location>
</feature>
<accession>A0A1D1ZRE3</accession>
<feature type="region of interest" description="Disordered" evidence="1">
    <location>
        <begin position="1"/>
        <end position="89"/>
    </location>
</feature>
<feature type="region of interest" description="Disordered" evidence="1">
    <location>
        <begin position="854"/>
        <end position="1073"/>
    </location>
</feature>
<evidence type="ECO:0008006" key="3">
    <source>
        <dbReference type="Google" id="ProtNLM"/>
    </source>
</evidence>